<dbReference type="Proteomes" id="UP000184932">
    <property type="component" value="Unassembled WGS sequence"/>
</dbReference>
<dbReference type="Gene3D" id="1.20.970.10">
    <property type="entry name" value="Transferase, Pyrimidine Nucleoside Phosphorylase, Chain C"/>
    <property type="match status" value="1"/>
</dbReference>
<dbReference type="Gene3D" id="3.40.1030.10">
    <property type="entry name" value="Nucleoside phosphorylase/phosphoribosyltransferase catalytic domain"/>
    <property type="match status" value="1"/>
</dbReference>
<evidence type="ECO:0000259" key="3">
    <source>
        <dbReference type="Pfam" id="PF02885"/>
    </source>
</evidence>
<dbReference type="OrthoDB" id="8455878at2"/>
<reference evidence="5" key="1">
    <citation type="submission" date="2016-11" db="EMBL/GenBank/DDBJ databases">
        <authorList>
            <person name="Varghese N."/>
            <person name="Submissions S."/>
        </authorList>
    </citation>
    <scope>NUCLEOTIDE SEQUENCE [LARGE SCALE GENOMIC DNA]</scope>
    <source>
        <strain evidence="5">DSM 29440</strain>
    </source>
</reference>
<dbReference type="InterPro" id="IPR035902">
    <property type="entry name" value="Nuc_phospho_transferase"/>
</dbReference>
<keyword evidence="1 4" id="KW-0328">Glycosyltransferase</keyword>
<evidence type="ECO:0000313" key="4">
    <source>
        <dbReference type="EMBL" id="SIO06166.1"/>
    </source>
</evidence>
<keyword evidence="5" id="KW-1185">Reference proteome</keyword>
<dbReference type="AlphaFoldDB" id="A0A1N6GFA3"/>
<dbReference type="InterPro" id="IPR017459">
    <property type="entry name" value="Glycosyl_Trfase_fam3_N_dom"/>
</dbReference>
<organism evidence="4 5">
    <name type="scientific">Vannielia litorea</name>
    <dbReference type="NCBI Taxonomy" id="1217970"/>
    <lineage>
        <taxon>Bacteria</taxon>
        <taxon>Pseudomonadati</taxon>
        <taxon>Pseudomonadota</taxon>
        <taxon>Alphaproteobacteria</taxon>
        <taxon>Rhodobacterales</taxon>
        <taxon>Paracoccaceae</taxon>
        <taxon>Vannielia</taxon>
    </lineage>
</organism>
<dbReference type="InterPro" id="IPR036320">
    <property type="entry name" value="Glycosyl_Trfase_fam3_N_dom_sf"/>
</dbReference>
<dbReference type="GO" id="GO:0000162">
    <property type="term" value="P:L-tryptophan biosynthetic process"/>
    <property type="evidence" value="ECO:0007669"/>
    <property type="project" value="InterPro"/>
</dbReference>
<proteinExistence type="predicted"/>
<dbReference type="RefSeq" id="WP_074256458.1">
    <property type="nucleotide sequence ID" value="NZ_FSRL01000001.1"/>
</dbReference>
<dbReference type="Pfam" id="PF02885">
    <property type="entry name" value="Glycos_trans_3N"/>
    <property type="match status" value="1"/>
</dbReference>
<keyword evidence="2 4" id="KW-0808">Transferase</keyword>
<feature type="domain" description="Glycosyl transferase family 3 N-terminal" evidence="3">
    <location>
        <begin position="9"/>
        <end position="68"/>
    </location>
</feature>
<dbReference type="NCBIfam" id="NF006564">
    <property type="entry name" value="PRK09071.1"/>
    <property type="match status" value="1"/>
</dbReference>
<dbReference type="STRING" id="1217970.SAMN05444002_2437"/>
<dbReference type="PANTHER" id="PTHR43285">
    <property type="entry name" value="ANTHRANILATE PHOSPHORIBOSYLTRANSFERASE"/>
    <property type="match status" value="1"/>
</dbReference>
<dbReference type="GO" id="GO:0005829">
    <property type="term" value="C:cytosol"/>
    <property type="evidence" value="ECO:0007669"/>
    <property type="project" value="TreeGrafter"/>
</dbReference>
<dbReference type="PANTHER" id="PTHR43285:SF2">
    <property type="entry name" value="ANTHRANILATE PHOSPHORIBOSYLTRANSFERASE"/>
    <property type="match status" value="1"/>
</dbReference>
<evidence type="ECO:0000256" key="2">
    <source>
        <dbReference type="ARBA" id="ARBA00022679"/>
    </source>
</evidence>
<accession>A0A1N6GFA3</accession>
<name>A0A1N6GFA3_9RHOB</name>
<dbReference type="EMBL" id="FSRL01000001">
    <property type="protein sequence ID" value="SIO06166.1"/>
    <property type="molecule type" value="Genomic_DNA"/>
</dbReference>
<evidence type="ECO:0000256" key="1">
    <source>
        <dbReference type="ARBA" id="ARBA00022676"/>
    </source>
</evidence>
<dbReference type="InterPro" id="IPR005940">
    <property type="entry name" value="Anthranilate_Pribosyl_Tfrase"/>
</dbReference>
<protein>
    <submittedName>
        <fullName evidence="4">Anthranilate phosphoribosyltransferase</fullName>
    </submittedName>
</protein>
<dbReference type="SUPFAM" id="SSF47648">
    <property type="entry name" value="Nucleoside phosphorylase/phosphoribosyltransferase N-terminal domain"/>
    <property type="match status" value="1"/>
</dbReference>
<evidence type="ECO:0000313" key="5">
    <source>
        <dbReference type="Proteomes" id="UP000184932"/>
    </source>
</evidence>
<sequence length="321" mass="33765">MSLSPYVRILGRGPGRSRSLTQQEAAEAMALILSGEAAPEAVGALLMLMRYRGETPGEVAGFVEAARATLPAWPGPAPALDWPSYAAGRTRGLPWFLLSARLAALAGAPVLLHGWNSHQQAAASVRAALSAAGIPEARSMQEAADLIAAQGIAYLPLEAFAPRLLDLLRLREILGLRSAVNTVLRVLNPALAPAAVQGVFHPPYRELQADACDLLGQPAMTVLKGGGGEFERHPSKDIALFGTRNGTRWEASAPALEADHRRLADAQPDPADLARLWSGELTDPFATAIVLGTAELALETCGRAPGLAAEAWSTRHTAHAA</sequence>
<dbReference type="GO" id="GO:0004048">
    <property type="term" value="F:anthranilate phosphoribosyltransferase activity"/>
    <property type="evidence" value="ECO:0007669"/>
    <property type="project" value="InterPro"/>
</dbReference>
<gene>
    <name evidence="4" type="ORF">SAMN05444002_2437</name>
</gene>
<dbReference type="SUPFAM" id="SSF52418">
    <property type="entry name" value="Nucleoside phosphorylase/phosphoribosyltransferase catalytic domain"/>
    <property type="match status" value="1"/>
</dbReference>